<reference evidence="2" key="2">
    <citation type="journal article" date="2021" name="PeerJ">
        <title>Extensive microbial diversity within the chicken gut microbiome revealed by metagenomics and culture.</title>
        <authorList>
            <person name="Gilroy R."/>
            <person name="Ravi A."/>
            <person name="Getino M."/>
            <person name="Pursley I."/>
            <person name="Horton D.L."/>
            <person name="Alikhan N.F."/>
            <person name="Baker D."/>
            <person name="Gharbi K."/>
            <person name="Hall N."/>
            <person name="Watson M."/>
            <person name="Adriaenssens E.M."/>
            <person name="Foster-Nyarko E."/>
            <person name="Jarju S."/>
            <person name="Secka A."/>
            <person name="Antonio M."/>
            <person name="Oren A."/>
            <person name="Chaudhuri R.R."/>
            <person name="La Ragione R."/>
            <person name="Hildebrand F."/>
            <person name="Pallen M.J."/>
        </authorList>
    </citation>
    <scope>NUCLEOTIDE SEQUENCE</scope>
    <source>
        <strain evidence="2">ChiSjej4B22-8349</strain>
    </source>
</reference>
<evidence type="ECO:0000313" key="3">
    <source>
        <dbReference type="Proteomes" id="UP000824130"/>
    </source>
</evidence>
<dbReference type="SUPFAM" id="SSF52540">
    <property type="entry name" value="P-loop containing nucleoside triphosphate hydrolases"/>
    <property type="match status" value="1"/>
</dbReference>
<dbReference type="PANTHER" id="PTHR13696">
    <property type="entry name" value="P-LOOP CONTAINING NUCLEOSIDE TRIPHOSPHATE HYDROLASE"/>
    <property type="match status" value="1"/>
</dbReference>
<name>A0A9D1N5U8_9FIRM</name>
<sequence length="348" mass="39474">MAGVNILLADGDEQYLLALVRKFIEGFENDGDIEMISDAAYLEEYFQTPRSLDIVVIQEEMYRDEFGRHNIGNLFLLTEDEPDGSFSGKEIYKYTNTDTIYKQVVNNLTSATAAHIRKQGGTRIVYVYSPAGGSGKTTVAAGISSVLAKSNQRTLFLSMDELQAFGWMMTEPRTMPAEVEKQLMFQSSFVYNLIKPHLVKQDFYMMPPFTRMLSSLNIREDSFVRLLETIVAAREFDYIVVDGAAGFSETVSRIMSMSQHILIIAQQDEASRYKMSCLLNNLDCSDDGRFIFICNKYEPSKENRLGALEKEGSLRISEYIPRDNSSELLMPEAAGQMKSLQRIAYMFM</sequence>
<organism evidence="2 3">
    <name type="scientific">Candidatus Allocopromorpha excrementipullorum</name>
    <dbReference type="NCBI Taxonomy" id="2840743"/>
    <lineage>
        <taxon>Bacteria</taxon>
        <taxon>Bacillati</taxon>
        <taxon>Bacillota</taxon>
        <taxon>Clostridia</taxon>
        <taxon>Eubacteriales</taxon>
        <taxon>Eubacteriaceae</taxon>
        <taxon>Eubacteriaceae incertae sedis</taxon>
        <taxon>Candidatus Allocopromorpha</taxon>
    </lineage>
</organism>
<evidence type="ECO:0000313" key="2">
    <source>
        <dbReference type="EMBL" id="HIU95405.1"/>
    </source>
</evidence>
<evidence type="ECO:0000259" key="1">
    <source>
        <dbReference type="Pfam" id="PF13614"/>
    </source>
</evidence>
<dbReference type="InterPro" id="IPR025669">
    <property type="entry name" value="AAA_dom"/>
</dbReference>
<dbReference type="Proteomes" id="UP000824130">
    <property type="component" value="Unassembled WGS sequence"/>
</dbReference>
<dbReference type="Pfam" id="PF13614">
    <property type="entry name" value="AAA_31"/>
    <property type="match status" value="1"/>
</dbReference>
<protein>
    <submittedName>
        <fullName evidence="2">AAA family ATPase</fullName>
    </submittedName>
</protein>
<proteinExistence type="predicted"/>
<reference evidence="2" key="1">
    <citation type="submission" date="2020-10" db="EMBL/GenBank/DDBJ databases">
        <authorList>
            <person name="Gilroy R."/>
        </authorList>
    </citation>
    <scope>NUCLEOTIDE SEQUENCE</scope>
    <source>
        <strain evidence="2">ChiSjej4B22-8349</strain>
    </source>
</reference>
<gene>
    <name evidence="2" type="ORF">IAD25_01655</name>
</gene>
<dbReference type="PANTHER" id="PTHR13696:SF99">
    <property type="entry name" value="COBYRINIC ACID AC-DIAMIDE SYNTHASE"/>
    <property type="match status" value="1"/>
</dbReference>
<dbReference type="InterPro" id="IPR050678">
    <property type="entry name" value="DNA_Partitioning_ATPase"/>
</dbReference>
<dbReference type="Gene3D" id="3.40.50.300">
    <property type="entry name" value="P-loop containing nucleotide triphosphate hydrolases"/>
    <property type="match status" value="1"/>
</dbReference>
<dbReference type="EMBL" id="DVOB01000038">
    <property type="protein sequence ID" value="HIU95405.1"/>
    <property type="molecule type" value="Genomic_DNA"/>
</dbReference>
<feature type="domain" description="AAA" evidence="1">
    <location>
        <begin position="123"/>
        <end position="282"/>
    </location>
</feature>
<comment type="caution">
    <text evidence="2">The sequence shown here is derived from an EMBL/GenBank/DDBJ whole genome shotgun (WGS) entry which is preliminary data.</text>
</comment>
<dbReference type="AlphaFoldDB" id="A0A9D1N5U8"/>
<dbReference type="InterPro" id="IPR027417">
    <property type="entry name" value="P-loop_NTPase"/>
</dbReference>
<dbReference type="Gene3D" id="3.40.50.10850">
    <property type="entry name" value="Ntrc-like two-domain protein"/>
    <property type="match status" value="1"/>
</dbReference>
<accession>A0A9D1N5U8</accession>